<dbReference type="Pfam" id="PF12911">
    <property type="entry name" value="OppC_N"/>
    <property type="match status" value="1"/>
</dbReference>
<dbReference type="CDD" id="cd06261">
    <property type="entry name" value="TM_PBP2"/>
    <property type="match status" value="1"/>
</dbReference>
<proteinExistence type="inferred from homology"/>
<dbReference type="InterPro" id="IPR025966">
    <property type="entry name" value="OppC_N"/>
</dbReference>
<gene>
    <name evidence="10" type="ORF">FKZ61_15615</name>
</gene>
<keyword evidence="11" id="KW-1185">Reference proteome</keyword>
<dbReference type="InterPro" id="IPR053523">
    <property type="entry name" value="Oligopeptide_permease_AppC"/>
</dbReference>
<keyword evidence="5 7" id="KW-1133">Transmembrane helix</keyword>
<dbReference type="AlphaFoldDB" id="A0A540VD71"/>
<name>A0A540VD71_9CHLR</name>
<dbReference type="InterPro" id="IPR050366">
    <property type="entry name" value="BP-dependent_transpt_permease"/>
</dbReference>
<evidence type="ECO:0000256" key="3">
    <source>
        <dbReference type="ARBA" id="ARBA00022475"/>
    </source>
</evidence>
<evidence type="ECO:0000313" key="10">
    <source>
        <dbReference type="EMBL" id="TQE94687.1"/>
    </source>
</evidence>
<accession>A0A540VD71</accession>
<feature type="domain" description="ABC transmembrane type-1" evidence="9">
    <location>
        <begin position="97"/>
        <end position="297"/>
    </location>
</feature>
<dbReference type="GO" id="GO:0005886">
    <property type="term" value="C:plasma membrane"/>
    <property type="evidence" value="ECO:0007669"/>
    <property type="project" value="UniProtKB-SubCell"/>
</dbReference>
<dbReference type="Gene3D" id="1.10.3720.10">
    <property type="entry name" value="MetI-like"/>
    <property type="match status" value="1"/>
</dbReference>
<dbReference type="NCBIfam" id="NF045476">
    <property type="entry name" value="Opp4C"/>
    <property type="match status" value="1"/>
</dbReference>
<dbReference type="InParanoid" id="A0A540VD71"/>
<feature type="transmembrane region" description="Helical" evidence="7">
    <location>
        <begin position="136"/>
        <end position="156"/>
    </location>
</feature>
<keyword evidence="3" id="KW-1003">Cell membrane</keyword>
<comment type="similarity">
    <text evidence="7">Belongs to the binding-protein-dependent transport system permease family.</text>
</comment>
<feature type="transmembrane region" description="Helical" evidence="7">
    <location>
        <begin position="36"/>
        <end position="57"/>
    </location>
</feature>
<comment type="caution">
    <text evidence="10">The sequence shown here is derived from an EMBL/GenBank/DDBJ whole genome shotgun (WGS) entry which is preliminary data.</text>
</comment>
<feature type="region of interest" description="Disordered" evidence="8">
    <location>
        <begin position="64"/>
        <end position="83"/>
    </location>
</feature>
<dbReference type="EMBL" id="VIGC01000021">
    <property type="protein sequence ID" value="TQE94687.1"/>
    <property type="molecule type" value="Genomic_DNA"/>
</dbReference>
<evidence type="ECO:0000259" key="9">
    <source>
        <dbReference type="PROSITE" id="PS50928"/>
    </source>
</evidence>
<comment type="subcellular location">
    <subcellularLocation>
        <location evidence="1 7">Cell membrane</location>
        <topology evidence="1 7">Multi-pass membrane protein</topology>
    </subcellularLocation>
</comment>
<evidence type="ECO:0000256" key="4">
    <source>
        <dbReference type="ARBA" id="ARBA00022692"/>
    </source>
</evidence>
<dbReference type="PANTHER" id="PTHR43386:SF23">
    <property type="entry name" value="ABC TRANSPORTER"/>
    <property type="match status" value="1"/>
</dbReference>
<feature type="transmembrane region" description="Helical" evidence="7">
    <location>
        <begin position="216"/>
        <end position="241"/>
    </location>
</feature>
<keyword evidence="4 7" id="KW-0812">Transmembrane</keyword>
<dbReference type="InterPro" id="IPR035906">
    <property type="entry name" value="MetI-like_sf"/>
</dbReference>
<dbReference type="InterPro" id="IPR000515">
    <property type="entry name" value="MetI-like"/>
</dbReference>
<evidence type="ECO:0000256" key="5">
    <source>
        <dbReference type="ARBA" id="ARBA00022989"/>
    </source>
</evidence>
<dbReference type="SUPFAM" id="SSF161098">
    <property type="entry name" value="MetI-like"/>
    <property type="match status" value="1"/>
</dbReference>
<dbReference type="PROSITE" id="PS50928">
    <property type="entry name" value="ABC_TM1"/>
    <property type="match status" value="1"/>
</dbReference>
<sequence length="310" mass="33883">MQTTVNPSGSLTLQAAHFQERSARSLVWNQFRRHRMALVGTVILLLLILGSTFVSVVSPYDPEKSSMRERRQPPSLAHPMGTDTLGRDMLTRLLYGGRFSLTIGLLATLVGISIGTTVGAIAGYYGGAVDNVLMRLTDLFIALPRLFMLILMTLLLRNLDVPLLKANGGVGGIVLILGLLSWTGVARLVRGQFLSLKEKEFVEAARTLGVRNLRIVFFHVLPNTATPIIVAATLLVAATIISESGLSFLGFGVQPPTPTWGNMLNGAQDEMRKGNWWMAVFPGLMIFLTVISINYIGDGLRDALDPRRLR</sequence>
<dbReference type="Pfam" id="PF00528">
    <property type="entry name" value="BPD_transp_1"/>
    <property type="match status" value="1"/>
</dbReference>
<dbReference type="RefSeq" id="WP_141611079.1">
    <property type="nucleotide sequence ID" value="NZ_VIGC02000021.1"/>
</dbReference>
<evidence type="ECO:0000256" key="2">
    <source>
        <dbReference type="ARBA" id="ARBA00022448"/>
    </source>
</evidence>
<feature type="transmembrane region" description="Helical" evidence="7">
    <location>
        <begin position="276"/>
        <end position="297"/>
    </location>
</feature>
<protein>
    <submittedName>
        <fullName evidence="10">ABC transporter permease</fullName>
    </submittedName>
</protein>
<evidence type="ECO:0000256" key="6">
    <source>
        <dbReference type="ARBA" id="ARBA00023136"/>
    </source>
</evidence>
<dbReference type="OrthoDB" id="9776213at2"/>
<evidence type="ECO:0000256" key="8">
    <source>
        <dbReference type="SAM" id="MobiDB-lite"/>
    </source>
</evidence>
<evidence type="ECO:0000256" key="7">
    <source>
        <dbReference type="RuleBase" id="RU363032"/>
    </source>
</evidence>
<evidence type="ECO:0000313" key="11">
    <source>
        <dbReference type="Proteomes" id="UP000317371"/>
    </source>
</evidence>
<reference evidence="10 11" key="1">
    <citation type="submission" date="2019-06" db="EMBL/GenBank/DDBJ databases">
        <title>Genome sequence of Litorilinea aerophila BAA-2444.</title>
        <authorList>
            <person name="Maclea K.S."/>
            <person name="Maurais E.G."/>
            <person name="Iannazzi L.C."/>
        </authorList>
    </citation>
    <scope>NUCLEOTIDE SEQUENCE [LARGE SCALE GENOMIC DNA]</scope>
    <source>
        <strain evidence="10 11">ATCC BAA-2444</strain>
    </source>
</reference>
<evidence type="ECO:0000256" key="1">
    <source>
        <dbReference type="ARBA" id="ARBA00004651"/>
    </source>
</evidence>
<dbReference type="Proteomes" id="UP000317371">
    <property type="component" value="Unassembled WGS sequence"/>
</dbReference>
<dbReference type="GO" id="GO:0055085">
    <property type="term" value="P:transmembrane transport"/>
    <property type="evidence" value="ECO:0007669"/>
    <property type="project" value="InterPro"/>
</dbReference>
<feature type="transmembrane region" description="Helical" evidence="7">
    <location>
        <begin position="99"/>
        <end position="124"/>
    </location>
</feature>
<feature type="transmembrane region" description="Helical" evidence="7">
    <location>
        <begin position="168"/>
        <end position="189"/>
    </location>
</feature>
<dbReference type="PANTHER" id="PTHR43386">
    <property type="entry name" value="OLIGOPEPTIDE TRANSPORT SYSTEM PERMEASE PROTEIN APPC"/>
    <property type="match status" value="1"/>
</dbReference>
<dbReference type="FunCoup" id="A0A540VD71">
    <property type="interactions" value="190"/>
</dbReference>
<keyword evidence="2 7" id="KW-0813">Transport</keyword>
<keyword evidence="6 7" id="KW-0472">Membrane</keyword>
<organism evidence="10 11">
    <name type="scientific">Litorilinea aerophila</name>
    <dbReference type="NCBI Taxonomy" id="1204385"/>
    <lineage>
        <taxon>Bacteria</taxon>
        <taxon>Bacillati</taxon>
        <taxon>Chloroflexota</taxon>
        <taxon>Caldilineae</taxon>
        <taxon>Caldilineales</taxon>
        <taxon>Caldilineaceae</taxon>
        <taxon>Litorilinea</taxon>
    </lineage>
</organism>